<proteinExistence type="predicted"/>
<feature type="compositionally biased region" description="Polar residues" evidence="1">
    <location>
        <begin position="42"/>
        <end position="59"/>
    </location>
</feature>
<reference evidence="2 3" key="1">
    <citation type="journal article" date="2023" name="Commun. Biol.">
        <title>Genome analysis of Parmales, the sister group of diatoms, reveals the evolutionary specialization of diatoms from phago-mixotrophs to photoautotrophs.</title>
        <authorList>
            <person name="Ban H."/>
            <person name="Sato S."/>
            <person name="Yoshikawa S."/>
            <person name="Yamada K."/>
            <person name="Nakamura Y."/>
            <person name="Ichinomiya M."/>
            <person name="Sato N."/>
            <person name="Blanc-Mathieu R."/>
            <person name="Endo H."/>
            <person name="Kuwata A."/>
            <person name="Ogata H."/>
        </authorList>
    </citation>
    <scope>NUCLEOTIDE SEQUENCE [LARGE SCALE GENOMIC DNA]</scope>
</reference>
<evidence type="ECO:0000313" key="3">
    <source>
        <dbReference type="Proteomes" id="UP001165060"/>
    </source>
</evidence>
<keyword evidence="3" id="KW-1185">Reference proteome</keyword>
<accession>A0ABQ6MES6</accession>
<feature type="region of interest" description="Disordered" evidence="1">
    <location>
        <begin position="1"/>
        <end position="59"/>
    </location>
</feature>
<organism evidence="2 3">
    <name type="scientific">Tetraparma gracilis</name>
    <dbReference type="NCBI Taxonomy" id="2962635"/>
    <lineage>
        <taxon>Eukaryota</taxon>
        <taxon>Sar</taxon>
        <taxon>Stramenopiles</taxon>
        <taxon>Ochrophyta</taxon>
        <taxon>Bolidophyceae</taxon>
        <taxon>Parmales</taxon>
        <taxon>Triparmaceae</taxon>
        <taxon>Tetraparma</taxon>
    </lineage>
</organism>
<feature type="compositionally biased region" description="Low complexity" evidence="1">
    <location>
        <begin position="7"/>
        <end position="18"/>
    </location>
</feature>
<dbReference type="Proteomes" id="UP001165060">
    <property type="component" value="Unassembled WGS sequence"/>
</dbReference>
<name>A0ABQ6MES6_9STRA</name>
<protein>
    <submittedName>
        <fullName evidence="2">Uncharacterized protein</fullName>
    </submittedName>
</protein>
<evidence type="ECO:0000256" key="1">
    <source>
        <dbReference type="SAM" id="MobiDB-lite"/>
    </source>
</evidence>
<dbReference type="EMBL" id="BRYB01002738">
    <property type="protein sequence ID" value="GMI24748.1"/>
    <property type="molecule type" value="Genomic_DNA"/>
</dbReference>
<gene>
    <name evidence="2" type="ORF">TeGR_g9308</name>
</gene>
<comment type="caution">
    <text evidence="2">The sequence shown here is derived from an EMBL/GenBank/DDBJ whole genome shotgun (WGS) entry which is preliminary data.</text>
</comment>
<evidence type="ECO:0000313" key="2">
    <source>
        <dbReference type="EMBL" id="GMI24748.1"/>
    </source>
</evidence>
<sequence>MNFRTNIDSSSSDESIPGSPTPSFDEESFSRHLPKPRAPPSSAFQDTSSSDVSRQPASTFTDAPVYRSITAVAPPQLGRFNGPQLFDKDSFSLSSSRSALQKPTPKEATPRDTKIPEITSFELDWMAPGSTVECGDYASVRRQVEDVLLRHSITASASKNEMKCTYQGPTGEPVVFYLCYFLSRGSTIVECRRWSGDCVRFNRIKKLLFAACSDLESDHAVVELEGPTLNVPQHEMAAADMMAAGVAFESTVGALLKEDAKVEEKAAAMHCLGNYGGQYAKQVLARSDLVEVLLKGSEGIAALRNVCSACGLELGESEIKGFVGAALPKLVAAMKRAERDSGCAYSAVGILLALAKMNGGVVAELLEGYGRVLEDAKFAGTAKLPKLAAECVALQTQIQCFGR</sequence>